<evidence type="ECO:0000256" key="1">
    <source>
        <dbReference type="SAM" id="MobiDB-lite"/>
    </source>
</evidence>
<comment type="caution">
    <text evidence="2">The sequence shown here is derived from an EMBL/GenBank/DDBJ whole genome shotgun (WGS) entry which is preliminary data.</text>
</comment>
<dbReference type="EMBL" id="BAAAZO010000003">
    <property type="protein sequence ID" value="GAA3607237.1"/>
    <property type="molecule type" value="Genomic_DNA"/>
</dbReference>
<evidence type="ECO:0000313" key="3">
    <source>
        <dbReference type="Proteomes" id="UP001501074"/>
    </source>
</evidence>
<protein>
    <submittedName>
        <fullName evidence="2">Uncharacterized protein</fullName>
    </submittedName>
</protein>
<organism evidence="2 3">
    <name type="scientific">Kineosporia mesophila</name>
    <dbReference type="NCBI Taxonomy" id="566012"/>
    <lineage>
        <taxon>Bacteria</taxon>
        <taxon>Bacillati</taxon>
        <taxon>Actinomycetota</taxon>
        <taxon>Actinomycetes</taxon>
        <taxon>Kineosporiales</taxon>
        <taxon>Kineosporiaceae</taxon>
        <taxon>Kineosporia</taxon>
    </lineage>
</organism>
<feature type="region of interest" description="Disordered" evidence="1">
    <location>
        <begin position="39"/>
        <end position="75"/>
    </location>
</feature>
<reference evidence="3" key="1">
    <citation type="journal article" date="2019" name="Int. J. Syst. Evol. Microbiol.">
        <title>The Global Catalogue of Microorganisms (GCM) 10K type strain sequencing project: providing services to taxonomists for standard genome sequencing and annotation.</title>
        <authorList>
            <consortium name="The Broad Institute Genomics Platform"/>
            <consortium name="The Broad Institute Genome Sequencing Center for Infectious Disease"/>
            <person name="Wu L."/>
            <person name="Ma J."/>
        </authorList>
    </citation>
    <scope>NUCLEOTIDE SEQUENCE [LARGE SCALE GENOMIC DNA]</scope>
    <source>
        <strain evidence="3">JCM 16902</strain>
    </source>
</reference>
<name>A0ABP6ZHJ3_9ACTN</name>
<gene>
    <name evidence="2" type="ORF">GCM10022223_24020</name>
</gene>
<accession>A0ABP6ZHJ3</accession>
<feature type="compositionally biased region" description="Low complexity" evidence="1">
    <location>
        <begin position="46"/>
        <end position="75"/>
    </location>
</feature>
<proteinExistence type="predicted"/>
<dbReference type="RefSeq" id="WP_231488308.1">
    <property type="nucleotide sequence ID" value="NZ_BAAAZO010000003.1"/>
</dbReference>
<evidence type="ECO:0000313" key="2">
    <source>
        <dbReference type="EMBL" id="GAA3607237.1"/>
    </source>
</evidence>
<sequence length="485" mass="50830">MQKTSTPGGGRRIPSWRLAVLSLSAVVLAIAGTTVALQSANAEQPTAAATTTETTAKSTTSSSATAEAAAEKTTATKATTAAATTTAAKATTSSSAETTVTTAATTCTRTASATAKTRISNIKLPNKVKGYGGEGDTEVLPMAIASAPNGRSWLAWVSTNDRVYLQQLSCADKLIGKATSFAGIDLQDVSADAKGGVLLITKKGSCGTGPLCGGESSPCNTIHMIRFNTSGKQVWDQQVTNLTSARKGYTSGARFAWWYQHHGRLAYDGTNYAAYFGTAITVKNGSCVDIHEGDRMQVVNSAGNIVKSKSVDVGCSHAWTSRIIYDPTKKKFVMVCATDNDCRIAQPNPYRTVAASKCDGTLFGGDLVLAGTGYWTAWSQGNAVKISRFTTGAANKTVKPGVATQHPHLVRYSKSKMLLTWGSGAKTKAKVLSRSTGATIGSTLTINVKDHNYMSFKEFKDGSAAYAAAGATTNYIKIARVMPIS</sequence>
<dbReference type="Proteomes" id="UP001501074">
    <property type="component" value="Unassembled WGS sequence"/>
</dbReference>
<keyword evidence="3" id="KW-1185">Reference proteome</keyword>